<dbReference type="OrthoDB" id="9789109at2"/>
<dbReference type="InterPro" id="IPR007438">
    <property type="entry name" value="DUF488"/>
</dbReference>
<sequence length="214" mass="25068">MDSKQKLYTIGHSTVANTFFLKLLRQYEVNCIVDVRSVPFSRHAPQFNKDELSKFLRKNTIKYVSMGQEFGARRDDLTLYTEAGYLDFEKTRKSSLFLHGVERIEKGMHSGFSIALMCTEKMAIECHRSILIAKKFYDMGYDVYHIQHDENSYTHKDLELELVKHYFPNRNAINMFVGAEENALSFQEMVLAAYRYHNAEIGYKIHEETETVHL</sequence>
<dbReference type="RefSeq" id="WP_126309339.1">
    <property type="nucleotide sequence ID" value="NZ_AP018449.1"/>
</dbReference>
<dbReference type="KEGG" id="mana:MAMMFC1_03163"/>
<keyword evidence="2" id="KW-1185">Reference proteome</keyword>
<proteinExistence type="predicted"/>
<protein>
    <recommendedName>
        <fullName evidence="3">DUF488 domain-containing protein</fullName>
    </recommendedName>
</protein>
<accession>A0A348AN22</accession>
<dbReference type="Proteomes" id="UP000276437">
    <property type="component" value="Chromosome"/>
</dbReference>
<gene>
    <name evidence="1" type="ORF">MAMMFC1_03163</name>
</gene>
<dbReference type="PANTHER" id="PTHR39337">
    <property type="entry name" value="BLR5642 PROTEIN"/>
    <property type="match status" value="1"/>
</dbReference>
<dbReference type="PANTHER" id="PTHR39337:SF1">
    <property type="entry name" value="BLR5642 PROTEIN"/>
    <property type="match status" value="1"/>
</dbReference>
<evidence type="ECO:0000313" key="2">
    <source>
        <dbReference type="Proteomes" id="UP000276437"/>
    </source>
</evidence>
<dbReference type="EMBL" id="AP018449">
    <property type="protein sequence ID" value="BBB92470.1"/>
    <property type="molecule type" value="Genomic_DNA"/>
</dbReference>
<dbReference type="AlphaFoldDB" id="A0A348AN22"/>
<dbReference type="Pfam" id="PF04343">
    <property type="entry name" value="DUF488"/>
    <property type="match status" value="1"/>
</dbReference>
<evidence type="ECO:0008006" key="3">
    <source>
        <dbReference type="Google" id="ProtNLM"/>
    </source>
</evidence>
<evidence type="ECO:0000313" key="1">
    <source>
        <dbReference type="EMBL" id="BBB92470.1"/>
    </source>
</evidence>
<reference evidence="1 2" key="1">
    <citation type="journal article" date="2018" name="Int. J. Syst. Evol. Microbiol.">
        <title>Methylomusa anaerophila gen. nov., sp. nov., an anaerobic methanol-utilizing bacterium isolated from a microbial fuel cell.</title>
        <authorList>
            <person name="Amano N."/>
            <person name="Yamamuro A."/>
            <person name="Miyahara M."/>
            <person name="Kouzuma A."/>
            <person name="Abe T."/>
            <person name="Watanabe K."/>
        </authorList>
    </citation>
    <scope>NUCLEOTIDE SEQUENCE [LARGE SCALE GENOMIC DNA]</scope>
    <source>
        <strain evidence="1 2">MMFC1</strain>
    </source>
</reference>
<name>A0A348AN22_9FIRM</name>
<organism evidence="1 2">
    <name type="scientific">Methylomusa anaerophila</name>
    <dbReference type="NCBI Taxonomy" id="1930071"/>
    <lineage>
        <taxon>Bacteria</taxon>
        <taxon>Bacillati</taxon>
        <taxon>Bacillota</taxon>
        <taxon>Negativicutes</taxon>
        <taxon>Selenomonadales</taxon>
        <taxon>Sporomusaceae</taxon>
        <taxon>Methylomusa</taxon>
    </lineage>
</organism>